<keyword evidence="3" id="KW-1185">Reference proteome</keyword>
<evidence type="ECO:0000313" key="3">
    <source>
        <dbReference type="Proteomes" id="UP000019377"/>
    </source>
</evidence>
<reference evidence="3" key="1">
    <citation type="journal article" date="2013" name="Genome Announc.">
        <title>Draft genome sequence of Pseudozyma brasiliensis sp. nov. strain GHG001, a high producer of endo-1,4-xylanase isolated from an insect pest of sugarcane.</title>
        <authorList>
            <person name="Oliveira J.V.D.C."/>
            <person name="dos Santos R.A.C."/>
            <person name="Borges T.A."/>
            <person name="Riano-Pachon D.M."/>
            <person name="Goldman G.H."/>
        </authorList>
    </citation>
    <scope>NUCLEOTIDE SEQUENCE [LARGE SCALE GENOMIC DNA]</scope>
    <source>
        <strain evidence="3">GHG001</strain>
    </source>
</reference>
<protein>
    <submittedName>
        <fullName evidence="2">Uncharacterized protein</fullName>
    </submittedName>
</protein>
<feature type="compositionally biased region" description="Low complexity" evidence="1">
    <location>
        <begin position="1"/>
        <end position="15"/>
    </location>
</feature>
<accession>V5GNI3</accession>
<dbReference type="HOGENOM" id="CLU_148214_0_0_1"/>
<dbReference type="OrthoDB" id="2555657at2759"/>
<dbReference type="Proteomes" id="UP000019377">
    <property type="component" value="Unassembled WGS sequence"/>
</dbReference>
<evidence type="ECO:0000256" key="1">
    <source>
        <dbReference type="SAM" id="MobiDB-lite"/>
    </source>
</evidence>
<feature type="compositionally biased region" description="Polar residues" evidence="1">
    <location>
        <begin position="52"/>
        <end position="62"/>
    </location>
</feature>
<dbReference type="GeneID" id="27419663"/>
<gene>
    <name evidence="2" type="ORF">PSEUBRA_SCAF2g02594</name>
</gene>
<dbReference type="EMBL" id="KI545862">
    <property type="protein sequence ID" value="EST07517.1"/>
    <property type="molecule type" value="Genomic_DNA"/>
</dbReference>
<evidence type="ECO:0000313" key="2">
    <source>
        <dbReference type="EMBL" id="EST07517.1"/>
    </source>
</evidence>
<name>V5GNI3_KALBG</name>
<sequence>MASASSSSVASGGAAQHIDVDVEDDARAGSSSEALDEDMAGDATPAADDAETPQSTHTTGLQDGSDAATPFYQNNSNKKQSSSSRLTDTAHDEDDDMMEPTLPGVEGRFLDEKIRARYIQEIGDIFG</sequence>
<dbReference type="eggNOG" id="ENOG502R46Z">
    <property type="taxonomic scope" value="Eukaryota"/>
</dbReference>
<organism evidence="2 3">
    <name type="scientific">Kalmanozyma brasiliensis (strain GHG001)</name>
    <name type="common">Yeast</name>
    <name type="synonym">Pseudozyma brasiliensis</name>
    <dbReference type="NCBI Taxonomy" id="1365824"/>
    <lineage>
        <taxon>Eukaryota</taxon>
        <taxon>Fungi</taxon>
        <taxon>Dikarya</taxon>
        <taxon>Basidiomycota</taxon>
        <taxon>Ustilaginomycotina</taxon>
        <taxon>Ustilaginomycetes</taxon>
        <taxon>Ustilaginales</taxon>
        <taxon>Ustilaginaceae</taxon>
        <taxon>Kalmanozyma</taxon>
    </lineage>
</organism>
<proteinExistence type="predicted"/>
<dbReference type="AlphaFoldDB" id="V5GNI3"/>
<feature type="region of interest" description="Disordered" evidence="1">
    <location>
        <begin position="1"/>
        <end position="104"/>
    </location>
</feature>
<dbReference type="RefSeq" id="XP_016292506.1">
    <property type="nucleotide sequence ID" value="XM_016436991.1"/>
</dbReference>
<feature type="compositionally biased region" description="Low complexity" evidence="1">
    <location>
        <begin position="73"/>
        <end position="84"/>
    </location>
</feature>
<dbReference type="OMA" id="ACTLEHI"/>